<sequence length="851" mass="93664">MAPKRKAAAAAEKRIRGEQPALRAEASGPPAKKRKITKTPAKPAKKKTTTKKTAAKATKGRAPAKANANAQKNAKYAPSYDMVDDPEVIVRQKRTVWKPARAPPPLNTYDHYMHETRINHFVRRAPSCVFAWRPVVARTRSRYGNAGGVEADYHGAELERAPARVPPKTHCAQRLPPRRRWPHRPRREKTPTQWHGTFDLLTGVGVDLDAITSGKWDEIRQAVGDDVEADMRVSLGWDTDLLHPEEAMEMGFDDVPEVGILTGVPISVGDIAEMLASCGLIAVEDAALPWSHLDVGAPSIPLILTHGRVDSALTFDNFFCELDDGYIAKLRFPDKSDFGLKTAQVVITGEGGIKLRKLWACKDPAPQDTRPRELFLGHFEFTVTVQNVAKPQDFVTKTLRKSFWARPSTQTIAPTHPSYLGLPRDALETLLPMPYCGPEEYFPIPTMLSPTPAEQSHALPPLDFSGTFWFVSPHNPGLRATAQSATSAISAALLPHHAWLEFALGDAAAARRALPPPDNAALQDAYARLHAELGWTLDNSGTGWTDGCAVLAEGARGPVRAPGVGLRGRASVACDGIEPAAPLRMLLHAGVEVVGGHVGPVLFPQRQRACVQTVAGMGSVDDDAPDERWEWGFSARLVLAPDDDDARIAEEGGAARRTGGQGELKMRRVWAYGLPAAEGRDALAGELFEGFWAFTRFDAAGRAYEHAEDTFFALRWPSGEFREGKRQLAEQKTGSRTRVERWRTAVEPLDRPGWQPDEMAQEFHCYRHDQKEQNWARNDPLPDSRNFFTWLGPDGAENPHLDWKHPPKPDGAPELSHKAARKVRLIVNEPPTAPQEGEPAIEVDEPISISS</sequence>
<dbReference type="OrthoDB" id="10527988at2759"/>
<feature type="compositionally biased region" description="Basic residues" evidence="1">
    <location>
        <begin position="31"/>
        <end position="54"/>
    </location>
</feature>
<keyword evidence="3" id="KW-1185">Reference proteome</keyword>
<feature type="region of interest" description="Disordered" evidence="1">
    <location>
        <begin position="1"/>
        <end position="74"/>
    </location>
</feature>
<protein>
    <submittedName>
        <fullName evidence="2">Uncharacterized protein</fullName>
    </submittedName>
</protein>
<dbReference type="EMBL" id="BPQB01000121">
    <property type="protein sequence ID" value="GJE99817.1"/>
    <property type="molecule type" value="Genomic_DNA"/>
</dbReference>
<feature type="region of interest" description="Disordered" evidence="1">
    <location>
        <begin position="829"/>
        <end position="851"/>
    </location>
</feature>
<organism evidence="2 3">
    <name type="scientific">Phanerochaete sordida</name>
    <dbReference type="NCBI Taxonomy" id="48140"/>
    <lineage>
        <taxon>Eukaryota</taxon>
        <taxon>Fungi</taxon>
        <taxon>Dikarya</taxon>
        <taxon>Basidiomycota</taxon>
        <taxon>Agaricomycotina</taxon>
        <taxon>Agaricomycetes</taxon>
        <taxon>Polyporales</taxon>
        <taxon>Phanerochaetaceae</taxon>
        <taxon>Phanerochaete</taxon>
    </lineage>
</organism>
<dbReference type="Proteomes" id="UP000703269">
    <property type="component" value="Unassembled WGS sequence"/>
</dbReference>
<gene>
    <name evidence="2" type="ORF">PsYK624_160890</name>
</gene>
<comment type="caution">
    <text evidence="2">The sequence shown here is derived from an EMBL/GenBank/DDBJ whole genome shotgun (WGS) entry which is preliminary data.</text>
</comment>
<reference evidence="2 3" key="1">
    <citation type="submission" date="2021-08" db="EMBL/GenBank/DDBJ databases">
        <title>Draft Genome Sequence of Phanerochaete sordida strain YK-624.</title>
        <authorList>
            <person name="Mori T."/>
            <person name="Dohra H."/>
            <person name="Suzuki T."/>
            <person name="Kawagishi H."/>
            <person name="Hirai H."/>
        </authorList>
    </citation>
    <scope>NUCLEOTIDE SEQUENCE [LARGE SCALE GENOMIC DNA]</scope>
    <source>
        <strain evidence="2 3">YK-624</strain>
    </source>
</reference>
<dbReference type="AlphaFoldDB" id="A0A9P3GQU0"/>
<accession>A0A9P3GQU0</accession>
<feature type="compositionally biased region" description="Basic residues" evidence="1">
    <location>
        <begin position="176"/>
        <end position="187"/>
    </location>
</feature>
<evidence type="ECO:0000313" key="3">
    <source>
        <dbReference type="Proteomes" id="UP000703269"/>
    </source>
</evidence>
<evidence type="ECO:0000313" key="2">
    <source>
        <dbReference type="EMBL" id="GJE99817.1"/>
    </source>
</evidence>
<feature type="region of interest" description="Disordered" evidence="1">
    <location>
        <begin position="168"/>
        <end position="191"/>
    </location>
</feature>
<evidence type="ECO:0000256" key="1">
    <source>
        <dbReference type="SAM" id="MobiDB-lite"/>
    </source>
</evidence>
<proteinExistence type="predicted"/>
<name>A0A9P3GQU0_9APHY</name>
<feature type="compositionally biased region" description="Low complexity" evidence="1">
    <location>
        <begin position="55"/>
        <end position="74"/>
    </location>
</feature>